<evidence type="ECO:0000256" key="1">
    <source>
        <dbReference type="SAM" id="SignalP"/>
    </source>
</evidence>
<evidence type="ECO:0000313" key="2">
    <source>
        <dbReference type="EMBL" id="MCW3796468.1"/>
    </source>
</evidence>
<comment type="caution">
    <text evidence="2">The sequence shown here is derived from an EMBL/GenBank/DDBJ whole genome shotgun (WGS) entry which is preliminary data.</text>
</comment>
<organism evidence="2 3">
    <name type="scientific">Sphingomonas arvum</name>
    <dbReference type="NCBI Taxonomy" id="2992113"/>
    <lineage>
        <taxon>Bacteria</taxon>
        <taxon>Pseudomonadati</taxon>
        <taxon>Pseudomonadota</taxon>
        <taxon>Alphaproteobacteria</taxon>
        <taxon>Sphingomonadales</taxon>
        <taxon>Sphingomonadaceae</taxon>
        <taxon>Sphingomonas</taxon>
    </lineage>
</organism>
<dbReference type="Proteomes" id="UP001526246">
    <property type="component" value="Unassembled WGS sequence"/>
</dbReference>
<sequence>MPILLAFLLVSAPPPAAAALVGEWRTDQMEMAGGLELRANGHFRYALSYGAADETGAGKWELRSDRVILTSDPMPVAPAFELVSDQRLPKGELRVELEPPGFGYQGSYDVLLYSTGKAAPEVAKAMSDGLVSLGERPYPDRVVPAVPFYPVEPQGAVRLDARFGHRLVFRFKPNDLGKAAFKGEPLILDGDRLLLVRFDTAIRFRKVDP</sequence>
<dbReference type="EMBL" id="JAPDOB010000001">
    <property type="protein sequence ID" value="MCW3796468.1"/>
    <property type="molecule type" value="Genomic_DNA"/>
</dbReference>
<proteinExistence type="predicted"/>
<dbReference type="RefSeq" id="WP_264880249.1">
    <property type="nucleotide sequence ID" value="NZ_JAPDOB010000001.1"/>
</dbReference>
<reference evidence="2 3" key="1">
    <citation type="submission" date="2022-10" db="EMBL/GenBank/DDBJ databases">
        <title>Sphingomonas sp.</title>
        <authorList>
            <person name="Jin C."/>
        </authorList>
    </citation>
    <scope>NUCLEOTIDE SEQUENCE [LARGE SCALE GENOMIC DNA]</scope>
    <source>
        <strain evidence="2 3">BN140010</strain>
    </source>
</reference>
<evidence type="ECO:0008006" key="4">
    <source>
        <dbReference type="Google" id="ProtNLM"/>
    </source>
</evidence>
<protein>
    <recommendedName>
        <fullName evidence="4">DUF3108 domain-containing protein</fullName>
    </recommendedName>
</protein>
<evidence type="ECO:0000313" key="3">
    <source>
        <dbReference type="Proteomes" id="UP001526246"/>
    </source>
</evidence>
<feature type="signal peptide" evidence="1">
    <location>
        <begin position="1"/>
        <end position="18"/>
    </location>
</feature>
<gene>
    <name evidence="2" type="ORF">OMW55_01410</name>
</gene>
<keyword evidence="3" id="KW-1185">Reference proteome</keyword>
<feature type="chain" id="PRO_5047215624" description="DUF3108 domain-containing protein" evidence="1">
    <location>
        <begin position="19"/>
        <end position="209"/>
    </location>
</feature>
<keyword evidence="1" id="KW-0732">Signal</keyword>
<accession>A0ABT3JBM5</accession>
<name>A0ABT3JBM5_9SPHN</name>